<dbReference type="EMBL" id="LXFE01000216">
    <property type="protein sequence ID" value="OLL26221.1"/>
    <property type="molecule type" value="Genomic_DNA"/>
</dbReference>
<proteinExistence type="predicted"/>
<evidence type="ECO:0000259" key="2">
    <source>
        <dbReference type="Pfam" id="PF23726"/>
    </source>
</evidence>
<name>A0A1U7LUN0_NEOID</name>
<comment type="caution">
    <text evidence="3">The sequence shown here is derived from an EMBL/GenBank/DDBJ whole genome shotgun (WGS) entry which is preliminary data.</text>
</comment>
<organism evidence="3 4">
    <name type="scientific">Neolecta irregularis (strain DAH-3)</name>
    <dbReference type="NCBI Taxonomy" id="1198029"/>
    <lineage>
        <taxon>Eukaryota</taxon>
        <taxon>Fungi</taxon>
        <taxon>Dikarya</taxon>
        <taxon>Ascomycota</taxon>
        <taxon>Taphrinomycotina</taxon>
        <taxon>Neolectales</taxon>
        <taxon>Neolectaceae</taxon>
        <taxon>Neolecta</taxon>
    </lineage>
</organism>
<keyword evidence="4" id="KW-1185">Reference proteome</keyword>
<dbReference type="OrthoDB" id="436637at2759"/>
<accession>A0A1U7LUN0</accession>
<dbReference type="InterPro" id="IPR015943">
    <property type="entry name" value="WD40/YVTN_repeat-like_dom_sf"/>
</dbReference>
<sequence>MADSTSVANHPTDGTRWAAGWISNPPTHLPETVEVTDTGSLSSTPTIAVQQLGQDALIQIHPGGIRYIRADGKMVDWKTPAQ</sequence>
<dbReference type="STRING" id="1198029.A0A1U7LUN0"/>
<evidence type="ECO:0000313" key="3">
    <source>
        <dbReference type="EMBL" id="OLL26221.1"/>
    </source>
</evidence>
<reference evidence="3 4" key="1">
    <citation type="submission" date="2016-04" db="EMBL/GenBank/DDBJ databases">
        <title>Evolutionary innovation and constraint leading to complex multicellularity in the Ascomycota.</title>
        <authorList>
            <person name="Cisse O."/>
            <person name="Nguyen A."/>
            <person name="Hewitt D.A."/>
            <person name="Jedd G."/>
            <person name="Stajich J.E."/>
        </authorList>
    </citation>
    <scope>NUCLEOTIDE SEQUENCE [LARGE SCALE GENOMIC DNA]</scope>
    <source>
        <strain evidence="3 4">DAH-3</strain>
    </source>
</reference>
<dbReference type="Proteomes" id="UP000186594">
    <property type="component" value="Unassembled WGS sequence"/>
</dbReference>
<feature type="domain" description="RSE1/DDB1/CPSF1 second beta-propeller" evidence="2">
    <location>
        <begin position="32"/>
        <end position="80"/>
    </location>
</feature>
<dbReference type="Pfam" id="PF23726">
    <property type="entry name" value="Beta-prop_RSE1_2nd"/>
    <property type="match status" value="1"/>
</dbReference>
<evidence type="ECO:0000256" key="1">
    <source>
        <dbReference type="SAM" id="MobiDB-lite"/>
    </source>
</evidence>
<evidence type="ECO:0000313" key="4">
    <source>
        <dbReference type="Proteomes" id="UP000186594"/>
    </source>
</evidence>
<dbReference type="Gene3D" id="2.130.10.10">
    <property type="entry name" value="YVTN repeat-like/Quinoprotein amine dehydrogenase"/>
    <property type="match status" value="1"/>
</dbReference>
<feature type="region of interest" description="Disordered" evidence="1">
    <location>
        <begin position="1"/>
        <end position="23"/>
    </location>
</feature>
<dbReference type="InterPro" id="IPR058543">
    <property type="entry name" value="Beta-prop_RSE1/DDB1/CPSF1_2nd"/>
</dbReference>
<gene>
    <name evidence="3" type="ORF">NEOLI_003384</name>
</gene>
<dbReference type="AlphaFoldDB" id="A0A1U7LUN0"/>
<protein>
    <submittedName>
        <fullName evidence="3">Pre-mRNA-splicing factor rse1</fullName>
    </submittedName>
</protein>